<sequence>MLSSSLGKLTIRSFASVFRLSIFKEYQILRNIHQVSALYIRTQLNIVLELLIFDDETRLIRAQTASLLKSVHLPVPRLRSYPISSLNRYAEYPARYSNDHYIHRLMQISPKNSKVEFVTYYTEPVKKYIGQGRLACISYIGDRGAYGRRRNVYVYEDPVKNDIQLLSFYINKFREEKQQKQAIEPAKVTLSPSRPSRRFNAGKHTSDETPQEIKELREARAARLAKINAEDKLSVEEDALKARKQREEAMLAEEKALAEEQAAQKAKESEEKKAKAAREAAERAAELERQAELLRLEEIAKLAEIERARKEEEERLKAEEERRLIEEAKAEEEKKQLRRLEEIARQAEEEREAELLRQAEELAELARQEAELAEQAKQEAEAAELARQQQELEELRRQEEELAELERQEKELEEAAQKAKLEAESAVHEDFPTDQENGATDIIAEINQDVEEKDDVEEHIESTEEGDLGAKYEVEFENEENEAPLEEADEDRNEIEPQEIEDEEPIAEAEDVPAAQGDTADEAEEEDE</sequence>
<feature type="region of interest" description="Disordered" evidence="1">
    <location>
        <begin position="451"/>
        <end position="528"/>
    </location>
</feature>
<dbReference type="EMBL" id="JARQZJ010000035">
    <property type="protein sequence ID" value="KAK9876180.1"/>
    <property type="molecule type" value="Genomic_DNA"/>
</dbReference>
<proteinExistence type="predicted"/>
<reference evidence="2 3" key="1">
    <citation type="submission" date="2023-03" db="EMBL/GenBank/DDBJ databases">
        <title>Genome insight into feeding habits of ladybird beetles.</title>
        <authorList>
            <person name="Li H.-S."/>
            <person name="Huang Y.-H."/>
            <person name="Pang H."/>
        </authorList>
    </citation>
    <scope>NUCLEOTIDE SEQUENCE [LARGE SCALE GENOMIC DNA]</scope>
    <source>
        <strain evidence="2">SYSU_2023b</strain>
        <tissue evidence="2">Whole body</tissue>
    </source>
</reference>
<dbReference type="AlphaFoldDB" id="A0AAW1U5H1"/>
<dbReference type="Proteomes" id="UP001431783">
    <property type="component" value="Unassembled WGS sequence"/>
</dbReference>
<feature type="compositionally biased region" description="Basic and acidic residues" evidence="1">
    <location>
        <begin position="370"/>
        <end position="380"/>
    </location>
</feature>
<feature type="compositionally biased region" description="Basic and acidic residues" evidence="1">
    <location>
        <begin position="265"/>
        <end position="279"/>
    </location>
</feature>
<evidence type="ECO:0000256" key="1">
    <source>
        <dbReference type="SAM" id="MobiDB-lite"/>
    </source>
</evidence>
<gene>
    <name evidence="2" type="ORF">WA026_011298</name>
</gene>
<feature type="compositionally biased region" description="Acidic residues" evidence="1">
    <location>
        <begin position="451"/>
        <end position="467"/>
    </location>
</feature>
<feature type="region of interest" description="Disordered" evidence="1">
    <location>
        <begin position="370"/>
        <end position="439"/>
    </location>
</feature>
<organism evidence="2 3">
    <name type="scientific">Henosepilachna vigintioctopunctata</name>
    <dbReference type="NCBI Taxonomy" id="420089"/>
    <lineage>
        <taxon>Eukaryota</taxon>
        <taxon>Metazoa</taxon>
        <taxon>Ecdysozoa</taxon>
        <taxon>Arthropoda</taxon>
        <taxon>Hexapoda</taxon>
        <taxon>Insecta</taxon>
        <taxon>Pterygota</taxon>
        <taxon>Neoptera</taxon>
        <taxon>Endopterygota</taxon>
        <taxon>Coleoptera</taxon>
        <taxon>Polyphaga</taxon>
        <taxon>Cucujiformia</taxon>
        <taxon>Coccinelloidea</taxon>
        <taxon>Coccinellidae</taxon>
        <taxon>Epilachninae</taxon>
        <taxon>Epilachnini</taxon>
        <taxon>Henosepilachna</taxon>
    </lineage>
</organism>
<feature type="region of interest" description="Disordered" evidence="1">
    <location>
        <begin position="181"/>
        <end position="212"/>
    </location>
</feature>
<comment type="caution">
    <text evidence="2">The sequence shown here is derived from an EMBL/GenBank/DDBJ whole genome shotgun (WGS) entry which is preliminary data.</text>
</comment>
<name>A0AAW1U5H1_9CUCU</name>
<feature type="compositionally biased region" description="Acidic residues" evidence="1">
    <location>
        <begin position="519"/>
        <end position="528"/>
    </location>
</feature>
<accession>A0AAW1U5H1</accession>
<feature type="region of interest" description="Disordered" evidence="1">
    <location>
        <begin position="258"/>
        <end position="279"/>
    </location>
</feature>
<evidence type="ECO:0000313" key="3">
    <source>
        <dbReference type="Proteomes" id="UP001431783"/>
    </source>
</evidence>
<keyword evidence="3" id="KW-1185">Reference proteome</keyword>
<feature type="region of interest" description="Disordered" evidence="1">
    <location>
        <begin position="310"/>
        <end position="336"/>
    </location>
</feature>
<protein>
    <submittedName>
        <fullName evidence="2">Uncharacterized protein</fullName>
    </submittedName>
</protein>
<feature type="compositionally biased region" description="Acidic residues" evidence="1">
    <location>
        <begin position="475"/>
        <end position="511"/>
    </location>
</feature>
<evidence type="ECO:0000313" key="2">
    <source>
        <dbReference type="EMBL" id="KAK9876180.1"/>
    </source>
</evidence>
<feature type="compositionally biased region" description="Basic and acidic residues" evidence="1">
    <location>
        <begin position="393"/>
        <end position="431"/>
    </location>
</feature>